<organism evidence="2 3">
    <name type="scientific">Parasponia andersonii</name>
    <name type="common">Sponia andersonii</name>
    <dbReference type="NCBI Taxonomy" id="3476"/>
    <lineage>
        <taxon>Eukaryota</taxon>
        <taxon>Viridiplantae</taxon>
        <taxon>Streptophyta</taxon>
        <taxon>Embryophyta</taxon>
        <taxon>Tracheophyta</taxon>
        <taxon>Spermatophyta</taxon>
        <taxon>Magnoliopsida</taxon>
        <taxon>eudicotyledons</taxon>
        <taxon>Gunneridae</taxon>
        <taxon>Pentapetalae</taxon>
        <taxon>rosids</taxon>
        <taxon>fabids</taxon>
        <taxon>Rosales</taxon>
        <taxon>Cannabaceae</taxon>
        <taxon>Parasponia</taxon>
    </lineage>
</organism>
<evidence type="ECO:0000256" key="1">
    <source>
        <dbReference type="SAM" id="MobiDB-lite"/>
    </source>
</evidence>
<dbReference type="AlphaFoldDB" id="A0A2P5DU46"/>
<protein>
    <submittedName>
        <fullName evidence="2">Uncharacterized protein</fullName>
    </submittedName>
</protein>
<sequence>MKKHSSVITRKIDVDKMLVEVQDKEMTEIVITEIHNQGELRRMTTEEADPSKIEDLSGNATIVKRRATLPKIVGPSRKSNAATSKDERKSDDEWDVEASFVVKEEELALTVPEQIDYDNDWIVNSGCSNHMTGYKGGRVVVTTNNSRLPIAHIGKTVFSIRAPIQLKLSGTPRCLSRAWNEEKSVVSGATNGVRKLRLIWTARC</sequence>
<name>A0A2P5DU46_PARAD</name>
<evidence type="ECO:0000313" key="2">
    <source>
        <dbReference type="EMBL" id="PON76811.1"/>
    </source>
</evidence>
<feature type="region of interest" description="Disordered" evidence="1">
    <location>
        <begin position="73"/>
        <end position="93"/>
    </location>
</feature>
<reference evidence="3" key="1">
    <citation type="submission" date="2016-06" db="EMBL/GenBank/DDBJ databases">
        <title>Parallel loss of symbiosis genes in relatives of nitrogen-fixing non-legume Parasponia.</title>
        <authorList>
            <person name="Van Velzen R."/>
            <person name="Holmer R."/>
            <person name="Bu F."/>
            <person name="Rutten L."/>
            <person name="Van Zeijl A."/>
            <person name="Liu W."/>
            <person name="Santuari L."/>
            <person name="Cao Q."/>
            <person name="Sharma T."/>
            <person name="Shen D."/>
            <person name="Roswanjaya Y."/>
            <person name="Wardhani T."/>
            <person name="Kalhor M.S."/>
            <person name="Jansen J."/>
            <person name="Van den Hoogen J."/>
            <person name="Gungor B."/>
            <person name="Hartog M."/>
            <person name="Hontelez J."/>
            <person name="Verver J."/>
            <person name="Yang W.-C."/>
            <person name="Schijlen E."/>
            <person name="Repin R."/>
            <person name="Schilthuizen M."/>
            <person name="Schranz E."/>
            <person name="Heidstra R."/>
            <person name="Miyata K."/>
            <person name="Fedorova E."/>
            <person name="Kohlen W."/>
            <person name="Bisseling T."/>
            <person name="Smit S."/>
            <person name="Geurts R."/>
        </authorList>
    </citation>
    <scope>NUCLEOTIDE SEQUENCE [LARGE SCALE GENOMIC DNA]</scope>
    <source>
        <strain evidence="3">cv. WU1-14</strain>
    </source>
</reference>
<dbReference type="OrthoDB" id="10426537at2759"/>
<dbReference type="EMBL" id="JXTB01000016">
    <property type="protein sequence ID" value="PON76811.1"/>
    <property type="molecule type" value="Genomic_DNA"/>
</dbReference>
<keyword evidence="3" id="KW-1185">Reference proteome</keyword>
<proteinExistence type="predicted"/>
<gene>
    <name evidence="2" type="ORF">PanWU01x14_031310</name>
</gene>
<comment type="caution">
    <text evidence="2">The sequence shown here is derived from an EMBL/GenBank/DDBJ whole genome shotgun (WGS) entry which is preliminary data.</text>
</comment>
<dbReference type="Proteomes" id="UP000237105">
    <property type="component" value="Unassembled WGS sequence"/>
</dbReference>
<evidence type="ECO:0000313" key="3">
    <source>
        <dbReference type="Proteomes" id="UP000237105"/>
    </source>
</evidence>
<accession>A0A2P5DU46</accession>